<keyword evidence="1" id="KW-0614">Plasmid</keyword>
<dbReference type="EMBL" id="LT991977">
    <property type="protein sequence ID" value="SPK75525.1"/>
    <property type="molecule type" value="Genomic_DNA"/>
</dbReference>
<dbReference type="AlphaFoldDB" id="A0A375IQI9"/>
<evidence type="ECO:0000313" key="2">
    <source>
        <dbReference type="Proteomes" id="UP000255505"/>
    </source>
</evidence>
<geneLocation type="plasmid" evidence="1">
    <name>II</name>
</geneLocation>
<proteinExistence type="predicted"/>
<evidence type="ECO:0000313" key="1">
    <source>
        <dbReference type="EMBL" id="SPK75525.1"/>
    </source>
</evidence>
<gene>
    <name evidence="1" type="ORF">CT19425_MP50561</name>
</gene>
<organism evidence="1 2">
    <name type="scientific">Cupriavidus taiwanensis</name>
    <dbReference type="NCBI Taxonomy" id="164546"/>
    <lineage>
        <taxon>Bacteria</taxon>
        <taxon>Pseudomonadati</taxon>
        <taxon>Pseudomonadota</taxon>
        <taxon>Betaproteobacteria</taxon>
        <taxon>Burkholderiales</taxon>
        <taxon>Burkholderiaceae</taxon>
        <taxon>Cupriavidus</taxon>
    </lineage>
</organism>
<sequence>MASSSRPAPSKACSVSRARRWRGGCRIEGVSIRGKEALAGKLEGVADMVIFPYSNSDSNLKIPVRTATRQGVLSVGPAKVPAGCRAAHDGPSRVPCALPGPSIRAF</sequence>
<accession>A0A375IQI9</accession>
<protein>
    <submittedName>
        <fullName evidence="1">Uncharacterized protein</fullName>
    </submittedName>
</protein>
<dbReference type="Proteomes" id="UP000255505">
    <property type="component" value="Plasmid II"/>
</dbReference>
<reference evidence="1 2" key="1">
    <citation type="submission" date="2018-01" db="EMBL/GenBank/DDBJ databases">
        <authorList>
            <person name="Gaut B.S."/>
            <person name="Morton B.R."/>
            <person name="Clegg M.T."/>
            <person name="Duvall M.R."/>
        </authorList>
    </citation>
    <scope>NUCLEOTIDE SEQUENCE [LARGE SCALE GENOMIC DNA]</scope>
    <source>
        <strain evidence="1">Cupriavidus taiwanensis LMG 19425</strain>
        <plasmid evidence="2">Plasmid ii</plasmid>
    </source>
</reference>
<name>A0A375IQI9_9BURK</name>